<reference evidence="3 4" key="1">
    <citation type="journal article" date="2022" name="Nat. Plants">
        <title>Genomes of leafy and leafless Platanthera orchids illuminate the evolution of mycoheterotrophy.</title>
        <authorList>
            <person name="Li M.H."/>
            <person name="Liu K.W."/>
            <person name="Li Z."/>
            <person name="Lu H.C."/>
            <person name="Ye Q.L."/>
            <person name="Zhang D."/>
            <person name="Wang J.Y."/>
            <person name="Li Y.F."/>
            <person name="Zhong Z.M."/>
            <person name="Liu X."/>
            <person name="Yu X."/>
            <person name="Liu D.K."/>
            <person name="Tu X.D."/>
            <person name="Liu B."/>
            <person name="Hao Y."/>
            <person name="Liao X.Y."/>
            <person name="Jiang Y.T."/>
            <person name="Sun W.H."/>
            <person name="Chen J."/>
            <person name="Chen Y.Q."/>
            <person name="Ai Y."/>
            <person name="Zhai J.W."/>
            <person name="Wu S.S."/>
            <person name="Zhou Z."/>
            <person name="Hsiao Y.Y."/>
            <person name="Wu W.L."/>
            <person name="Chen Y.Y."/>
            <person name="Lin Y.F."/>
            <person name="Hsu J.L."/>
            <person name="Li C.Y."/>
            <person name="Wang Z.W."/>
            <person name="Zhao X."/>
            <person name="Zhong W.Y."/>
            <person name="Ma X.K."/>
            <person name="Ma L."/>
            <person name="Huang J."/>
            <person name="Chen G.Z."/>
            <person name="Huang M.Z."/>
            <person name="Huang L."/>
            <person name="Peng D.H."/>
            <person name="Luo Y.B."/>
            <person name="Zou S.Q."/>
            <person name="Chen S.P."/>
            <person name="Lan S."/>
            <person name="Tsai W.C."/>
            <person name="Van de Peer Y."/>
            <person name="Liu Z.J."/>
        </authorList>
    </citation>
    <scope>NUCLEOTIDE SEQUENCE [LARGE SCALE GENOMIC DNA]</scope>
    <source>
        <strain evidence="3">Lor287</strain>
    </source>
</reference>
<feature type="repeat" description="PPR" evidence="2">
    <location>
        <begin position="418"/>
        <end position="452"/>
    </location>
</feature>
<gene>
    <name evidence="3" type="ORF">KSP39_PZI020946</name>
</gene>
<dbReference type="Pfam" id="PF13041">
    <property type="entry name" value="PPR_2"/>
    <property type="match status" value="3"/>
</dbReference>
<dbReference type="Proteomes" id="UP001418222">
    <property type="component" value="Unassembled WGS sequence"/>
</dbReference>
<organism evidence="3 4">
    <name type="scientific">Platanthera zijinensis</name>
    <dbReference type="NCBI Taxonomy" id="2320716"/>
    <lineage>
        <taxon>Eukaryota</taxon>
        <taxon>Viridiplantae</taxon>
        <taxon>Streptophyta</taxon>
        <taxon>Embryophyta</taxon>
        <taxon>Tracheophyta</taxon>
        <taxon>Spermatophyta</taxon>
        <taxon>Magnoliopsida</taxon>
        <taxon>Liliopsida</taxon>
        <taxon>Asparagales</taxon>
        <taxon>Orchidaceae</taxon>
        <taxon>Orchidoideae</taxon>
        <taxon>Orchideae</taxon>
        <taxon>Orchidinae</taxon>
        <taxon>Platanthera</taxon>
    </lineage>
</organism>
<feature type="repeat" description="PPR" evidence="2">
    <location>
        <begin position="140"/>
        <end position="174"/>
    </location>
</feature>
<dbReference type="NCBIfam" id="TIGR00756">
    <property type="entry name" value="PPR"/>
    <property type="match status" value="7"/>
</dbReference>
<feature type="repeat" description="PPR" evidence="2">
    <location>
        <begin position="279"/>
        <end position="313"/>
    </location>
</feature>
<dbReference type="AlphaFoldDB" id="A0AAP0FVH0"/>
<feature type="repeat" description="PPR" evidence="2">
    <location>
        <begin position="349"/>
        <end position="379"/>
    </location>
</feature>
<comment type="caution">
    <text evidence="3">The sequence shown here is derived from an EMBL/GenBank/DDBJ whole genome shotgun (WGS) entry which is preliminary data.</text>
</comment>
<sequence>MAKENGAKLLTASTCISCRFYSGRRPIARSYTSACETLAESPNPIKQIYRIMLSCPKMELEKTLDASGIWVSPDMAEEVLRRFDNAGMLSYRFFEWSRKQRGYSPTVRAYHSILSSLAKIRQYELVWELVGRMRRDQVLNIEAFSIIIRKYARSQKVDEALYTFNAIGRFGLTPNLAAFNGLLSALCKSKNVRKAQEVFDEMRHRFSPDVKTYSILLEGWGREPNLPKMWEVFDEMSETGLEADVVTYGIVVDSLCKAGFIAEALDAVKEMTSRGCPPTSFIYSVLIHTYGSERRIGDSVDAFLEMERNGVKPDVAAYNALICAFCRANEFKNAFRVTEEMRVKGIPPNSRTCNIILSSLISVGENEEAYTIFRRMIRHCEPDSDTYTMMIKMFCDTDMLRKAWKVWKYMRLKQFVPSMHTFSVFINGLCEKREVNQACVLLEEMIEKGIRPPDSTFGRLRKLLMKEKREDVLEFLEEKMKLLVKEPLLD</sequence>
<dbReference type="PANTHER" id="PTHR45613:SF50">
    <property type="entry name" value="OS03G0761300 PROTEIN"/>
    <property type="match status" value="1"/>
</dbReference>
<feature type="repeat" description="PPR" evidence="2">
    <location>
        <begin position="175"/>
        <end position="205"/>
    </location>
</feature>
<evidence type="ECO:0000256" key="1">
    <source>
        <dbReference type="ARBA" id="ARBA00022737"/>
    </source>
</evidence>
<accession>A0AAP0FVH0</accession>
<dbReference type="InterPro" id="IPR011990">
    <property type="entry name" value="TPR-like_helical_dom_sf"/>
</dbReference>
<proteinExistence type="predicted"/>
<dbReference type="Pfam" id="PF01535">
    <property type="entry name" value="PPR"/>
    <property type="match status" value="3"/>
</dbReference>
<dbReference type="PROSITE" id="PS51375">
    <property type="entry name" value="PPR"/>
    <property type="match status" value="9"/>
</dbReference>
<dbReference type="Gene3D" id="1.25.40.10">
    <property type="entry name" value="Tetratricopeptide repeat domain"/>
    <property type="match status" value="4"/>
</dbReference>
<protein>
    <submittedName>
        <fullName evidence="3">Pentatricopeptide repeat-containing protein</fullName>
    </submittedName>
</protein>
<keyword evidence="4" id="KW-1185">Reference proteome</keyword>
<name>A0AAP0FVH0_9ASPA</name>
<feature type="repeat" description="PPR" evidence="2">
    <location>
        <begin position="383"/>
        <end position="417"/>
    </location>
</feature>
<dbReference type="PANTHER" id="PTHR45613">
    <property type="entry name" value="PENTATRICOPEPTIDE REPEAT-CONTAINING PROTEIN"/>
    <property type="match status" value="1"/>
</dbReference>
<evidence type="ECO:0000256" key="2">
    <source>
        <dbReference type="PROSITE-ProRule" id="PRU00708"/>
    </source>
</evidence>
<evidence type="ECO:0000313" key="4">
    <source>
        <dbReference type="Proteomes" id="UP001418222"/>
    </source>
</evidence>
<feature type="repeat" description="PPR" evidence="2">
    <location>
        <begin position="314"/>
        <end position="348"/>
    </location>
</feature>
<feature type="repeat" description="PPR" evidence="2">
    <location>
        <begin position="244"/>
        <end position="278"/>
    </location>
</feature>
<dbReference type="EMBL" id="JBBWWQ010000019">
    <property type="protein sequence ID" value="KAK8918465.1"/>
    <property type="molecule type" value="Genomic_DNA"/>
</dbReference>
<evidence type="ECO:0000313" key="3">
    <source>
        <dbReference type="EMBL" id="KAK8918465.1"/>
    </source>
</evidence>
<keyword evidence="1" id="KW-0677">Repeat</keyword>
<dbReference type="InterPro" id="IPR002885">
    <property type="entry name" value="PPR_rpt"/>
</dbReference>
<dbReference type="Pfam" id="PF12854">
    <property type="entry name" value="PPR_1"/>
    <property type="match status" value="1"/>
</dbReference>
<feature type="repeat" description="PPR" evidence="2">
    <location>
        <begin position="209"/>
        <end position="243"/>
    </location>
</feature>